<dbReference type="InterPro" id="IPR044068">
    <property type="entry name" value="CB"/>
</dbReference>
<reference evidence="3" key="1">
    <citation type="journal article" date="2014" name="Front. Microbiol.">
        <title>High frequency of phylogenetically diverse reductive dehalogenase-homologous genes in deep subseafloor sedimentary metagenomes.</title>
        <authorList>
            <person name="Kawai M."/>
            <person name="Futagami T."/>
            <person name="Toyoda A."/>
            <person name="Takaki Y."/>
            <person name="Nishi S."/>
            <person name="Hori S."/>
            <person name="Arai W."/>
            <person name="Tsubouchi T."/>
            <person name="Morono Y."/>
            <person name="Uchiyama I."/>
            <person name="Ito T."/>
            <person name="Fujiyama A."/>
            <person name="Inagaki F."/>
            <person name="Takami H."/>
        </authorList>
    </citation>
    <scope>NUCLEOTIDE SEQUENCE</scope>
    <source>
        <strain evidence="3">Expedition CK06-06</strain>
    </source>
</reference>
<gene>
    <name evidence="3" type="ORF">S01H4_43805</name>
</gene>
<sequence length="199" mass="23183">MIMASIFKRKRKVTLANGKTVVKQSLKYYTRLTDADGIKRTIPLFRDKTASQQRAAQFEKEIELAKAGVIDRYKEHRRKPLSEHLEDFEKSLAKGNTKKHVMQTVHRAKTVVEGCKFTTWADIQPSKVQSYLASLRDGKNGISAATFNYYLKSVKQFCKWMVQDRRASESPIEHLKCLKVLKKDRRHDRRALTVDEIRR</sequence>
<proteinExistence type="predicted"/>
<feature type="domain" description="Core-binding (CB)" evidence="2">
    <location>
        <begin position="79"/>
        <end position="162"/>
    </location>
</feature>
<dbReference type="AlphaFoldDB" id="X1C152"/>
<dbReference type="InterPro" id="IPR011010">
    <property type="entry name" value="DNA_brk_join_enz"/>
</dbReference>
<dbReference type="GO" id="GO:0003677">
    <property type="term" value="F:DNA binding"/>
    <property type="evidence" value="ECO:0007669"/>
    <property type="project" value="UniProtKB-KW"/>
</dbReference>
<organism evidence="3">
    <name type="scientific">marine sediment metagenome</name>
    <dbReference type="NCBI Taxonomy" id="412755"/>
    <lineage>
        <taxon>unclassified sequences</taxon>
        <taxon>metagenomes</taxon>
        <taxon>ecological metagenomes</taxon>
    </lineage>
</organism>
<dbReference type="PROSITE" id="PS51900">
    <property type="entry name" value="CB"/>
    <property type="match status" value="1"/>
</dbReference>
<keyword evidence="1" id="KW-0238">DNA-binding</keyword>
<name>X1C152_9ZZZZ</name>
<feature type="non-terminal residue" evidence="3">
    <location>
        <position position="199"/>
    </location>
</feature>
<evidence type="ECO:0000259" key="2">
    <source>
        <dbReference type="PROSITE" id="PS51900"/>
    </source>
</evidence>
<comment type="caution">
    <text evidence="3">The sequence shown here is derived from an EMBL/GenBank/DDBJ whole genome shotgun (WGS) entry which is preliminary data.</text>
</comment>
<protein>
    <recommendedName>
        <fullName evidence="2">Core-binding (CB) domain-containing protein</fullName>
    </recommendedName>
</protein>
<evidence type="ECO:0000256" key="1">
    <source>
        <dbReference type="ARBA" id="ARBA00023125"/>
    </source>
</evidence>
<dbReference type="SUPFAM" id="SSF56349">
    <property type="entry name" value="DNA breaking-rejoining enzymes"/>
    <property type="match status" value="1"/>
</dbReference>
<evidence type="ECO:0000313" key="3">
    <source>
        <dbReference type="EMBL" id="GAH01841.1"/>
    </source>
</evidence>
<dbReference type="EMBL" id="BART01024205">
    <property type="protein sequence ID" value="GAH01841.1"/>
    <property type="molecule type" value="Genomic_DNA"/>
</dbReference>
<dbReference type="Gene3D" id="1.10.150.130">
    <property type="match status" value="1"/>
</dbReference>
<dbReference type="InterPro" id="IPR010998">
    <property type="entry name" value="Integrase_recombinase_N"/>
</dbReference>
<accession>X1C152</accession>